<dbReference type="FunFam" id="2.10.109.10:FF:000001">
    <property type="entry name" value="LexA repressor"/>
    <property type="match status" value="1"/>
</dbReference>
<evidence type="ECO:0000259" key="15">
    <source>
        <dbReference type="Pfam" id="PF01726"/>
    </source>
</evidence>
<evidence type="ECO:0000256" key="12">
    <source>
        <dbReference type="HAMAP-Rule" id="MF_00015"/>
    </source>
</evidence>
<reference evidence="16 17" key="1">
    <citation type="submission" date="2018-07" db="EMBL/GenBank/DDBJ databases">
        <title>Dyella monticola sp. nov. and Dyella psychrodurans sp. nov. isolated from monsoon evergreen broad-leaved forest soil of Dinghu Mountain, China.</title>
        <authorList>
            <person name="Gao Z."/>
            <person name="Qiu L."/>
        </authorList>
    </citation>
    <scope>NUCLEOTIDE SEQUENCE [LARGE SCALE GENOMIC DNA]</scope>
    <source>
        <strain evidence="16 17">4MSK11</strain>
    </source>
</reference>
<comment type="catalytic activity">
    <reaction evidence="12">
        <text>Hydrolysis of Ala-|-Gly bond in repressor LexA.</text>
        <dbReference type="EC" id="3.4.21.88"/>
    </reaction>
</comment>
<evidence type="ECO:0000256" key="1">
    <source>
        <dbReference type="ARBA" id="ARBA00007484"/>
    </source>
</evidence>
<feature type="domain" description="LexA repressor DNA-binding" evidence="15">
    <location>
        <begin position="4"/>
        <end position="66"/>
    </location>
</feature>
<dbReference type="PRINTS" id="PR00726">
    <property type="entry name" value="LEXASERPTASE"/>
</dbReference>
<dbReference type="InterPro" id="IPR036388">
    <property type="entry name" value="WH-like_DNA-bd_sf"/>
</dbReference>
<feature type="domain" description="Peptidase S24/S26A/S26B/S26C" evidence="14">
    <location>
        <begin position="84"/>
        <end position="196"/>
    </location>
</feature>
<dbReference type="Pfam" id="PF01726">
    <property type="entry name" value="LexA_DNA_bind"/>
    <property type="match status" value="1"/>
</dbReference>
<keyword evidence="17" id="KW-1185">Reference proteome</keyword>
<dbReference type="InterPro" id="IPR039418">
    <property type="entry name" value="LexA-like"/>
</dbReference>
<dbReference type="Gene3D" id="1.10.10.10">
    <property type="entry name" value="Winged helix-like DNA-binding domain superfamily/Winged helix DNA-binding domain"/>
    <property type="match status" value="1"/>
</dbReference>
<evidence type="ECO:0000256" key="8">
    <source>
        <dbReference type="ARBA" id="ARBA00023125"/>
    </source>
</evidence>
<evidence type="ECO:0000256" key="5">
    <source>
        <dbReference type="ARBA" id="ARBA00022801"/>
    </source>
</evidence>
<evidence type="ECO:0000313" key="16">
    <source>
        <dbReference type="EMBL" id="RDS83340.1"/>
    </source>
</evidence>
<keyword evidence="11 12" id="KW-0742">SOS response</keyword>
<dbReference type="Gene3D" id="2.10.109.10">
    <property type="entry name" value="Umud Fragment, subunit A"/>
    <property type="match status" value="1"/>
</dbReference>
<dbReference type="GO" id="GO:0001217">
    <property type="term" value="F:DNA-binding transcription repressor activity"/>
    <property type="evidence" value="ECO:0007669"/>
    <property type="project" value="UniProtKB-ARBA"/>
</dbReference>
<dbReference type="SUPFAM" id="SSF46785">
    <property type="entry name" value="Winged helix' DNA-binding domain"/>
    <property type="match status" value="1"/>
</dbReference>
<dbReference type="SUPFAM" id="SSF51306">
    <property type="entry name" value="LexA/Signal peptidase"/>
    <property type="match status" value="1"/>
</dbReference>
<comment type="function">
    <text evidence="12">Represses a number of genes involved in the response to DNA damage (SOS response), including recA and lexA. In the presence of single-stranded DNA, RecA interacts with LexA causing an autocatalytic cleavage which disrupts the DNA-binding part of LexA, leading to derepression of the SOS regulon and eventually DNA repair.</text>
</comment>
<organism evidence="16 17">
    <name type="scientific">Dyella psychrodurans</name>
    <dbReference type="NCBI Taxonomy" id="1927960"/>
    <lineage>
        <taxon>Bacteria</taxon>
        <taxon>Pseudomonadati</taxon>
        <taxon>Pseudomonadota</taxon>
        <taxon>Gammaproteobacteria</taxon>
        <taxon>Lysobacterales</taxon>
        <taxon>Rhodanobacteraceae</taxon>
        <taxon>Dyella</taxon>
    </lineage>
</organism>
<keyword evidence="2 12" id="KW-0678">Repressor</keyword>
<dbReference type="AlphaFoldDB" id="A0A370X4Z3"/>
<dbReference type="OrthoDB" id="9802364at2"/>
<dbReference type="InterPro" id="IPR006199">
    <property type="entry name" value="LexA_DNA-bd_dom"/>
</dbReference>
<dbReference type="HAMAP" id="MF_00015">
    <property type="entry name" value="LexA"/>
    <property type="match status" value="1"/>
</dbReference>
<comment type="subunit">
    <text evidence="12">Homodimer.</text>
</comment>
<evidence type="ECO:0000259" key="14">
    <source>
        <dbReference type="Pfam" id="PF00717"/>
    </source>
</evidence>
<dbReference type="InterPro" id="IPR036390">
    <property type="entry name" value="WH_DNA-bd_sf"/>
</dbReference>
<evidence type="ECO:0000256" key="4">
    <source>
        <dbReference type="ARBA" id="ARBA00022763"/>
    </source>
</evidence>
<evidence type="ECO:0000256" key="11">
    <source>
        <dbReference type="ARBA" id="ARBA00023236"/>
    </source>
</evidence>
<evidence type="ECO:0000256" key="3">
    <source>
        <dbReference type="ARBA" id="ARBA00022705"/>
    </source>
</evidence>
<dbReference type="PANTHER" id="PTHR33516">
    <property type="entry name" value="LEXA REPRESSOR"/>
    <property type="match status" value="1"/>
</dbReference>
<dbReference type="InterPro" id="IPR015927">
    <property type="entry name" value="Peptidase_S24_S26A/B/C"/>
</dbReference>
<dbReference type="GO" id="GO:0000976">
    <property type="term" value="F:transcription cis-regulatory region binding"/>
    <property type="evidence" value="ECO:0007669"/>
    <property type="project" value="UniProtKB-ARBA"/>
</dbReference>
<dbReference type="CDD" id="cd06529">
    <property type="entry name" value="S24_LexA-like"/>
    <property type="match status" value="1"/>
</dbReference>
<dbReference type="GO" id="GO:0009432">
    <property type="term" value="P:SOS response"/>
    <property type="evidence" value="ECO:0007669"/>
    <property type="project" value="UniProtKB-UniRule"/>
</dbReference>
<evidence type="ECO:0000256" key="6">
    <source>
        <dbReference type="ARBA" id="ARBA00022813"/>
    </source>
</evidence>
<name>A0A370X4Z3_9GAMM</name>
<dbReference type="InterPro" id="IPR050077">
    <property type="entry name" value="LexA_repressor"/>
</dbReference>
<keyword evidence="5 12" id="KW-0378">Hydrolase</keyword>
<keyword evidence="3 12" id="KW-0235">DNA replication</keyword>
<dbReference type="InterPro" id="IPR036286">
    <property type="entry name" value="LexA/Signal_pep-like_sf"/>
</dbReference>
<keyword evidence="6 12" id="KW-0068">Autocatalytic cleavage</keyword>
<keyword evidence="7 12" id="KW-0805">Transcription regulation</keyword>
<dbReference type="EC" id="3.4.21.88" evidence="12"/>
<protein>
    <recommendedName>
        <fullName evidence="12">LexA repressor</fullName>
        <ecNumber evidence="12">3.4.21.88</ecNumber>
    </recommendedName>
</protein>
<keyword evidence="9 12" id="KW-0804">Transcription</keyword>
<feature type="DNA-binding region" description="H-T-H motif" evidence="12">
    <location>
        <begin position="29"/>
        <end position="49"/>
    </location>
</feature>
<keyword evidence="10 12" id="KW-0234">DNA repair</keyword>
<evidence type="ECO:0000256" key="7">
    <source>
        <dbReference type="ARBA" id="ARBA00023015"/>
    </source>
</evidence>
<comment type="caution">
    <text evidence="16">The sequence shown here is derived from an EMBL/GenBank/DDBJ whole genome shotgun (WGS) entry which is preliminary data.</text>
</comment>
<keyword evidence="8 12" id="KW-0238">DNA-binding</keyword>
<comment type="similarity">
    <text evidence="1 12 13">Belongs to the peptidase S24 family.</text>
</comment>
<dbReference type="EMBL" id="QRBF01000004">
    <property type="protein sequence ID" value="RDS83340.1"/>
    <property type="molecule type" value="Genomic_DNA"/>
</dbReference>
<dbReference type="Pfam" id="PF00717">
    <property type="entry name" value="Peptidase_S24"/>
    <property type="match status" value="1"/>
</dbReference>
<dbReference type="NCBIfam" id="TIGR00498">
    <property type="entry name" value="lexA"/>
    <property type="match status" value="1"/>
</dbReference>
<dbReference type="RefSeq" id="WP_115478379.1">
    <property type="nucleotide sequence ID" value="NZ_QRBF01000004.1"/>
</dbReference>
<evidence type="ECO:0000256" key="13">
    <source>
        <dbReference type="RuleBase" id="RU003991"/>
    </source>
</evidence>
<evidence type="ECO:0000256" key="10">
    <source>
        <dbReference type="ARBA" id="ARBA00023204"/>
    </source>
</evidence>
<dbReference type="GO" id="GO:0006508">
    <property type="term" value="P:proteolysis"/>
    <property type="evidence" value="ECO:0007669"/>
    <property type="project" value="InterPro"/>
</dbReference>
<feature type="active site" description="For autocatalytic cleavage activity" evidence="12">
    <location>
        <position position="163"/>
    </location>
</feature>
<keyword evidence="4 12" id="KW-0227">DNA damage</keyword>
<evidence type="ECO:0000256" key="2">
    <source>
        <dbReference type="ARBA" id="ARBA00022491"/>
    </source>
</evidence>
<dbReference type="GO" id="GO:0032993">
    <property type="term" value="C:protein-DNA complex"/>
    <property type="evidence" value="ECO:0007669"/>
    <property type="project" value="UniProtKB-ARBA"/>
</dbReference>
<dbReference type="InterPro" id="IPR006197">
    <property type="entry name" value="Peptidase_S24_LexA"/>
</dbReference>
<accession>A0A370X4Z3</accession>
<dbReference type="Proteomes" id="UP000255334">
    <property type="component" value="Unassembled WGS sequence"/>
</dbReference>
<dbReference type="GO" id="GO:0004252">
    <property type="term" value="F:serine-type endopeptidase activity"/>
    <property type="evidence" value="ECO:0007669"/>
    <property type="project" value="UniProtKB-UniRule"/>
</dbReference>
<feature type="active site" description="For autocatalytic cleavage activity" evidence="12">
    <location>
        <position position="126"/>
    </location>
</feature>
<dbReference type="PANTHER" id="PTHR33516:SF2">
    <property type="entry name" value="LEXA REPRESSOR-RELATED"/>
    <property type="match status" value="1"/>
</dbReference>
<dbReference type="GO" id="GO:0006260">
    <property type="term" value="P:DNA replication"/>
    <property type="evidence" value="ECO:0007669"/>
    <property type="project" value="UniProtKB-UniRule"/>
</dbReference>
<sequence length="205" mass="22705">MTLHLTSRQSNILAFIRARLQQTGEAPTLDEIGNAMGLPNVSAVLKHVRSLEAKGRLAIEPNRARGIRLIQESDPLAADTMELPLIGRIAAGEPIFSESRVERSMYVSRDLFRLRPDYLVRVIGDSMRDEGILDGDLVAVHATPVARHGQVVAARVDDRFTIKRLYWKGDLIRLLPNSQGYEPIDPDPTEDFAIEGLFAGLVRGA</sequence>
<proteinExistence type="inferred from homology"/>
<gene>
    <name evidence="12" type="primary">lexA</name>
    <name evidence="16" type="ORF">DWU99_12420</name>
</gene>
<dbReference type="GO" id="GO:0006281">
    <property type="term" value="P:DNA repair"/>
    <property type="evidence" value="ECO:0007669"/>
    <property type="project" value="UniProtKB-UniRule"/>
</dbReference>
<evidence type="ECO:0000313" key="17">
    <source>
        <dbReference type="Proteomes" id="UP000255334"/>
    </source>
</evidence>
<evidence type="ECO:0000256" key="9">
    <source>
        <dbReference type="ARBA" id="ARBA00023163"/>
    </source>
</evidence>
<dbReference type="InterPro" id="IPR006200">
    <property type="entry name" value="LexA"/>
</dbReference>
<feature type="site" description="Cleavage; by autolysis" evidence="12">
    <location>
        <begin position="91"/>
        <end position="92"/>
    </location>
</feature>